<name>A0A0A9BYT6_ARUDO</name>
<dbReference type="AlphaFoldDB" id="A0A0A9BYT6"/>
<proteinExistence type="predicted"/>
<organism evidence="1">
    <name type="scientific">Arundo donax</name>
    <name type="common">Giant reed</name>
    <name type="synonym">Donax arundinaceus</name>
    <dbReference type="NCBI Taxonomy" id="35708"/>
    <lineage>
        <taxon>Eukaryota</taxon>
        <taxon>Viridiplantae</taxon>
        <taxon>Streptophyta</taxon>
        <taxon>Embryophyta</taxon>
        <taxon>Tracheophyta</taxon>
        <taxon>Spermatophyta</taxon>
        <taxon>Magnoliopsida</taxon>
        <taxon>Liliopsida</taxon>
        <taxon>Poales</taxon>
        <taxon>Poaceae</taxon>
        <taxon>PACMAD clade</taxon>
        <taxon>Arundinoideae</taxon>
        <taxon>Arundineae</taxon>
        <taxon>Arundo</taxon>
    </lineage>
</organism>
<protein>
    <submittedName>
        <fullName evidence="1">Uncharacterized protein</fullName>
    </submittedName>
</protein>
<reference evidence="1" key="1">
    <citation type="submission" date="2014-09" db="EMBL/GenBank/DDBJ databases">
        <authorList>
            <person name="Magalhaes I.L.F."/>
            <person name="Oliveira U."/>
            <person name="Santos F.R."/>
            <person name="Vidigal T.H.D.A."/>
            <person name="Brescovit A.D."/>
            <person name="Santos A.J."/>
        </authorList>
    </citation>
    <scope>NUCLEOTIDE SEQUENCE</scope>
    <source>
        <tissue evidence="1">Shoot tissue taken approximately 20 cm above the soil surface</tissue>
    </source>
</reference>
<accession>A0A0A9BYT6</accession>
<reference evidence="1" key="2">
    <citation type="journal article" date="2015" name="Data Brief">
        <title>Shoot transcriptome of the giant reed, Arundo donax.</title>
        <authorList>
            <person name="Barrero R.A."/>
            <person name="Guerrero F.D."/>
            <person name="Moolhuijzen P."/>
            <person name="Goolsby J.A."/>
            <person name="Tidwell J."/>
            <person name="Bellgard S.E."/>
            <person name="Bellgard M.I."/>
        </authorList>
    </citation>
    <scope>NUCLEOTIDE SEQUENCE</scope>
    <source>
        <tissue evidence="1">Shoot tissue taken approximately 20 cm above the soil surface</tissue>
    </source>
</reference>
<sequence>MKLASVLKVIRPVVSET</sequence>
<evidence type="ECO:0000313" key="1">
    <source>
        <dbReference type="EMBL" id="JAD69179.1"/>
    </source>
</evidence>
<dbReference type="EMBL" id="GBRH01228716">
    <property type="protein sequence ID" value="JAD69179.1"/>
    <property type="molecule type" value="Transcribed_RNA"/>
</dbReference>